<evidence type="ECO:0000313" key="15">
    <source>
        <dbReference type="Proteomes" id="UP001152797"/>
    </source>
</evidence>
<keyword evidence="15" id="KW-1185">Reference proteome</keyword>
<evidence type="ECO:0000256" key="10">
    <source>
        <dbReference type="SAM" id="Phobius"/>
    </source>
</evidence>
<dbReference type="GO" id="GO:0004830">
    <property type="term" value="F:tryptophan-tRNA ligase activity"/>
    <property type="evidence" value="ECO:0007669"/>
    <property type="project" value="UniProtKB-EC"/>
</dbReference>
<feature type="transmembrane region" description="Helical" evidence="10">
    <location>
        <begin position="1043"/>
        <end position="1064"/>
    </location>
</feature>
<evidence type="ECO:0000256" key="8">
    <source>
        <dbReference type="ARBA" id="ARBA00030268"/>
    </source>
</evidence>
<comment type="similarity">
    <text evidence="1">Belongs to the class-I aminoacyl-tRNA synthetase family.</text>
</comment>
<dbReference type="GO" id="GO:0005524">
    <property type="term" value="F:ATP binding"/>
    <property type="evidence" value="ECO:0007669"/>
    <property type="project" value="UniProtKB-KW"/>
</dbReference>
<dbReference type="Pfam" id="PF03151">
    <property type="entry name" value="TPT"/>
    <property type="match status" value="1"/>
</dbReference>
<accession>A0A9P1D366</accession>
<dbReference type="EMBL" id="CAMXCT020003036">
    <property type="protein sequence ID" value="CAL1155451.1"/>
    <property type="molecule type" value="Genomic_DNA"/>
</dbReference>
<keyword evidence="10" id="KW-0472">Membrane</keyword>
<gene>
    <name evidence="13" type="ORF">C1SCF055_LOCUS28057</name>
</gene>
<dbReference type="PROSITE" id="PS00178">
    <property type="entry name" value="AA_TRNA_LIGASE_I"/>
    <property type="match status" value="1"/>
</dbReference>
<name>A0A9P1D366_9DINO</name>
<dbReference type="FunFam" id="3.40.50.620:FF:000454">
    <property type="entry name" value="Tryptophan--tRNA ligase, cytoplasmic"/>
    <property type="match status" value="1"/>
</dbReference>
<dbReference type="EMBL" id="CAMXCT030003036">
    <property type="protein sequence ID" value="CAL4789388.1"/>
    <property type="molecule type" value="Genomic_DNA"/>
</dbReference>
<keyword evidence="7" id="KW-0030">Aminoacyl-tRNA synthetase</keyword>
<dbReference type="GO" id="GO:0016853">
    <property type="term" value="F:isomerase activity"/>
    <property type="evidence" value="ECO:0007669"/>
    <property type="project" value="UniProtKB-KW"/>
</dbReference>
<dbReference type="CDD" id="cd06532">
    <property type="entry name" value="Glyco_transf_25"/>
    <property type="match status" value="1"/>
</dbReference>
<keyword evidence="14" id="KW-0413">Isomerase</keyword>
<dbReference type="GO" id="GO:0005737">
    <property type="term" value="C:cytoplasm"/>
    <property type="evidence" value="ECO:0007669"/>
    <property type="project" value="TreeGrafter"/>
</dbReference>
<dbReference type="GO" id="GO:0006436">
    <property type="term" value="P:tryptophanyl-tRNA aminoacylation"/>
    <property type="evidence" value="ECO:0007669"/>
    <property type="project" value="InterPro"/>
</dbReference>
<dbReference type="SFLD" id="SFLDS00019">
    <property type="entry name" value="Glutathione_Transferase_(cytos"/>
    <property type="match status" value="1"/>
</dbReference>
<keyword evidence="10" id="KW-1133">Transmembrane helix</keyword>
<dbReference type="InterPro" id="IPR002305">
    <property type="entry name" value="aa-tRNA-synth_Ic"/>
</dbReference>
<feature type="transmembrane region" description="Helical" evidence="10">
    <location>
        <begin position="1426"/>
        <end position="1453"/>
    </location>
</feature>
<dbReference type="PANTHER" id="PTHR10055">
    <property type="entry name" value="TRYPTOPHANYL-TRNA SYNTHETASE"/>
    <property type="match status" value="1"/>
</dbReference>
<comment type="caution">
    <text evidence="13">The sequence shown here is derived from an EMBL/GenBank/DDBJ whole genome shotgun (WGS) entry which is preliminary data.</text>
</comment>
<dbReference type="PANTHER" id="PTHR10055:SF1">
    <property type="entry name" value="TRYPTOPHAN--TRNA LIGASE, CYTOPLASMIC"/>
    <property type="match status" value="1"/>
</dbReference>
<dbReference type="Gene3D" id="3.40.50.620">
    <property type="entry name" value="HUPs"/>
    <property type="match status" value="1"/>
</dbReference>
<dbReference type="Pfam" id="PF14497">
    <property type="entry name" value="GST_C_3"/>
    <property type="match status" value="1"/>
</dbReference>
<dbReference type="NCBIfam" id="TIGR00233">
    <property type="entry name" value="trpS"/>
    <property type="match status" value="1"/>
</dbReference>
<dbReference type="InterPro" id="IPR004046">
    <property type="entry name" value="GST_C"/>
</dbReference>
<dbReference type="EC" id="6.1.1.2" evidence="2"/>
<evidence type="ECO:0000256" key="3">
    <source>
        <dbReference type="ARBA" id="ARBA00022598"/>
    </source>
</evidence>
<keyword evidence="3" id="KW-0436">Ligase</keyword>
<evidence type="ECO:0000313" key="13">
    <source>
        <dbReference type="EMBL" id="CAI4002076.1"/>
    </source>
</evidence>
<dbReference type="SUPFAM" id="SSF103481">
    <property type="entry name" value="Multidrug resistance efflux transporter EmrE"/>
    <property type="match status" value="1"/>
</dbReference>
<keyword evidence="5" id="KW-0067">ATP-binding</keyword>
<evidence type="ECO:0000256" key="1">
    <source>
        <dbReference type="ARBA" id="ARBA00005594"/>
    </source>
</evidence>
<dbReference type="Proteomes" id="UP001152797">
    <property type="component" value="Unassembled WGS sequence"/>
</dbReference>
<dbReference type="PRINTS" id="PR01039">
    <property type="entry name" value="TRNASYNTHTRP"/>
</dbReference>
<evidence type="ECO:0000256" key="7">
    <source>
        <dbReference type="ARBA" id="ARBA00023146"/>
    </source>
</evidence>
<evidence type="ECO:0000256" key="4">
    <source>
        <dbReference type="ARBA" id="ARBA00022741"/>
    </source>
</evidence>
<dbReference type="Pfam" id="PF02798">
    <property type="entry name" value="GST_N"/>
    <property type="match status" value="1"/>
</dbReference>
<dbReference type="EMBL" id="CAMXCT010003036">
    <property type="protein sequence ID" value="CAI4002076.1"/>
    <property type="molecule type" value="Genomic_DNA"/>
</dbReference>
<dbReference type="InterPro" id="IPR010987">
    <property type="entry name" value="Glutathione-S-Trfase_C-like"/>
</dbReference>
<dbReference type="InterPro" id="IPR001412">
    <property type="entry name" value="aa-tRNA-synth_I_CS"/>
</dbReference>
<dbReference type="InterPro" id="IPR004853">
    <property type="entry name" value="Sugar_P_trans_dom"/>
</dbReference>
<dbReference type="SUPFAM" id="SSF47616">
    <property type="entry name" value="GST C-terminal domain-like"/>
    <property type="match status" value="1"/>
</dbReference>
<dbReference type="InterPro" id="IPR004045">
    <property type="entry name" value="Glutathione_S-Trfase_N"/>
</dbReference>
<evidence type="ECO:0000259" key="11">
    <source>
        <dbReference type="PROSITE" id="PS50404"/>
    </source>
</evidence>
<evidence type="ECO:0000256" key="5">
    <source>
        <dbReference type="ARBA" id="ARBA00022840"/>
    </source>
</evidence>
<reference evidence="13" key="1">
    <citation type="submission" date="2022-10" db="EMBL/GenBank/DDBJ databases">
        <authorList>
            <person name="Chen Y."/>
            <person name="Dougan E. K."/>
            <person name="Chan C."/>
            <person name="Rhodes N."/>
            <person name="Thang M."/>
        </authorList>
    </citation>
    <scope>NUCLEOTIDE SEQUENCE</scope>
</reference>
<keyword evidence="10" id="KW-0812">Transmembrane</keyword>
<dbReference type="InterPro" id="IPR040079">
    <property type="entry name" value="Glutathione_S-Trfase"/>
</dbReference>
<dbReference type="InterPro" id="IPR037185">
    <property type="entry name" value="EmrE-like"/>
</dbReference>
<protein>
    <recommendedName>
        <fullName evidence="2">tryptophan--tRNA ligase</fullName>
        <ecNumber evidence="2">6.1.1.2</ecNumber>
    </recommendedName>
    <alternativeName>
        <fullName evidence="8">Tryptophanyl-tRNA synthetase</fullName>
    </alternativeName>
</protein>
<feature type="transmembrane region" description="Helical" evidence="10">
    <location>
        <begin position="1478"/>
        <end position="1502"/>
    </location>
</feature>
<evidence type="ECO:0000259" key="12">
    <source>
        <dbReference type="PROSITE" id="PS50405"/>
    </source>
</evidence>
<dbReference type="InterPro" id="IPR002654">
    <property type="entry name" value="Glyco_trans_25"/>
</dbReference>
<proteinExistence type="inferred from homology"/>
<dbReference type="PROSITE" id="PS50405">
    <property type="entry name" value="GST_CTER"/>
    <property type="match status" value="1"/>
</dbReference>
<feature type="domain" description="GST C-terminal" evidence="12">
    <location>
        <begin position="775"/>
        <end position="911"/>
    </location>
</feature>
<feature type="coiled-coil region" evidence="9">
    <location>
        <begin position="996"/>
        <end position="1023"/>
    </location>
</feature>
<dbReference type="OrthoDB" id="410118at2759"/>
<feature type="transmembrane region" description="Helical" evidence="10">
    <location>
        <begin position="1514"/>
        <end position="1532"/>
    </location>
</feature>
<keyword evidence="9" id="KW-0175">Coiled coil</keyword>
<dbReference type="PROSITE" id="PS50404">
    <property type="entry name" value="GST_NTER"/>
    <property type="match status" value="1"/>
</dbReference>
<dbReference type="InterPro" id="IPR036282">
    <property type="entry name" value="Glutathione-S-Trfase_C_sf"/>
</dbReference>
<feature type="domain" description="GST N-terminal" evidence="11">
    <location>
        <begin position="690"/>
        <end position="773"/>
    </location>
</feature>
<reference evidence="14 15" key="2">
    <citation type="submission" date="2024-05" db="EMBL/GenBank/DDBJ databases">
        <authorList>
            <person name="Chen Y."/>
            <person name="Shah S."/>
            <person name="Dougan E. K."/>
            <person name="Thang M."/>
            <person name="Chan C."/>
        </authorList>
    </citation>
    <scope>NUCLEOTIDE SEQUENCE [LARGE SCALE GENOMIC DNA]</scope>
</reference>
<dbReference type="Gene3D" id="1.20.1050.10">
    <property type="match status" value="1"/>
</dbReference>
<dbReference type="Gene3D" id="1.10.240.10">
    <property type="entry name" value="Tyrosyl-Transfer RNA Synthetase"/>
    <property type="match status" value="1"/>
</dbReference>
<feature type="transmembrane region" description="Helical" evidence="10">
    <location>
        <begin position="1539"/>
        <end position="1561"/>
    </location>
</feature>
<organism evidence="13">
    <name type="scientific">Cladocopium goreaui</name>
    <dbReference type="NCBI Taxonomy" id="2562237"/>
    <lineage>
        <taxon>Eukaryota</taxon>
        <taxon>Sar</taxon>
        <taxon>Alveolata</taxon>
        <taxon>Dinophyceae</taxon>
        <taxon>Suessiales</taxon>
        <taxon>Symbiodiniaceae</taxon>
        <taxon>Cladocopium</taxon>
    </lineage>
</organism>
<evidence type="ECO:0000256" key="9">
    <source>
        <dbReference type="SAM" id="Coils"/>
    </source>
</evidence>
<dbReference type="SUPFAM" id="SSF52374">
    <property type="entry name" value="Nucleotidylyl transferase"/>
    <property type="match status" value="2"/>
</dbReference>
<keyword evidence="6" id="KW-0648">Protein biosynthesis</keyword>
<evidence type="ECO:0000256" key="6">
    <source>
        <dbReference type="ARBA" id="ARBA00022917"/>
    </source>
</evidence>
<dbReference type="InterPro" id="IPR014729">
    <property type="entry name" value="Rossmann-like_a/b/a_fold"/>
</dbReference>
<evidence type="ECO:0000313" key="14">
    <source>
        <dbReference type="EMBL" id="CAL4789388.1"/>
    </source>
</evidence>
<dbReference type="InterPro" id="IPR002306">
    <property type="entry name" value="Trp-tRNA-ligase"/>
</dbReference>
<keyword evidence="4" id="KW-0547">Nucleotide-binding</keyword>
<dbReference type="Pfam" id="PF00579">
    <property type="entry name" value="tRNA-synt_1b"/>
    <property type="match status" value="1"/>
</dbReference>
<dbReference type="Pfam" id="PF01755">
    <property type="entry name" value="Glyco_transf_25"/>
    <property type="match status" value="1"/>
</dbReference>
<feature type="transmembrane region" description="Helical" evidence="10">
    <location>
        <begin position="1365"/>
        <end position="1382"/>
    </location>
</feature>
<sequence length="1610" mass="180197">MPGYEPSGIDPGLVEHYAEEMGRGAPAVAIARSKRAIGQACPTLLGKPKADIDKNATRDVTAMLAKSGMAMRVVYTTVEGDAIELPIVLPSSWLKVLIEDYPYLLSGYPSNSLGNDLHDQLEAFWTCYAFYQPGHEAFKKSKQELRRTLPLAVHGDEGRYLKKGNFMVCTIETLIGNDAEKKTTKAPCRCHSDPVLSRYADVAHGHQGDSSFDHFVELASGQHVNDSGNEFLSKFLLFGMSSLVYKKDKGLLTKAFEMVSEDLSMLHNRGLQALLNYKNARSFAWCNVKGSDNTLITSWLLFFIKLSSQNDSRHARLEQEVGKLLADNSVRVSVVGVDVPDEAKESTIKAAASSEAKEQVEEKEMVVDPWSVKGKIDYEKLIRDFGSTKISKELLERMRKLTVGSGRVSDLHCWLRRNIFFSHRELDAICGLQEKGKPFYLYTGRGPSSAAMHLGHLLPFMFTQFLVGALRWLQKAFNVPLVIQMTDDEKFLWKGEYDPEKGDNLHVYQRYTIENAKDIIACGFDKSKTFIFSDCDYVGHMYPNIVRVWKAITYNTAKGAFGFQGESNIGQSAFPAIQAVPSFPSSFSVPFKGDQHLPCLIPCAIDQDPYFRVTRDIAHKLVPKDHPLKGKPSLIHCKFFPPLTGAEGKMAASDENSAIFLTDTPEDIEKKINNYAFSDVGSRLDQLVSFGWGCGSTSMSRGAYVFRMILEYKEAKYVDKQYANGEEWFKDRKPAILALNPLANLPYLVDGDTCVCQTNAIMSYLGDKFDMNGTTEAQKIRTQELLCEIYDVRNSMIDLVYPFKNVTRTKEEFDTNAKAKVGKPPFAKFENLLAFKDNLSGGKWFVLQDGPGVADFHIWEMLDQHKMLSERIGGPDIFAEFPKCKAFYDAFKALPTLKNYFASEEQQDCEYLLCLSCRYMLSQFAIVASPTPRGPATYSCGRQTAKEQREKGADLDADVSYQWLRFFLDDDVELKKIEEQYGSGQGEDYWSTGQVKKKLIEVLKDLVKRHQEIRAKITDEEVQEWMKHSEQLHRFVQCHMCHVWWGALWCVQLFAMLMGCSWLLTTLQYWTAATSTQSQEHNVLLMLRSGHGGWQGKPQGLARLCTKGMIGCFLSHRRIWQKMVSEKLPAVVVLEDDVRLVEDFSDKLLKLMDELPADWEVCLLGAIGNINPDVEPFHMKLYSFCVGGGRPSPGKTRRVSDNVFVPHRPAGTHAYLVSLKGAERLVKELPLACYHVDLTAWSLPNLKLYAAVNQIATQDFEAASTASGYFDGVLEVSFGASLCFLQPGRIGTRKAGDTLGTVYIVTSSTLISFNKYLMQPGRFSHAVHLTAFHMVVTLVLSLAFYKVAPQFYPSMAMAKANICQVAKWIAPLGFLFALALYCSNQAYKYSSVAFLQFCKQGNVALMFFMSCAVGSQSFSWQKLAVLTVVIAGCTTCAHGEIHFVMIGLVLQLASQLTECSKNLIGEAVMGSAGLKLDVLTFVLFQAPFSLLFLSVGVCFSWTPEVVTDFRKHWHWLMVNACIAFLLNVLIAVTLKKLSALAFVIIGVVKDMVIVSSSSLVFGDPISQAQQVGFAVTITGVLLWSRLKLQEQAARRDPERLPLAKQDVKVK</sequence>
<feature type="transmembrane region" description="Helical" evidence="10">
    <location>
        <begin position="1326"/>
        <end position="1345"/>
    </location>
</feature>
<dbReference type="Gene3D" id="3.40.30.10">
    <property type="entry name" value="Glutaredoxin"/>
    <property type="match status" value="1"/>
</dbReference>
<evidence type="ECO:0000256" key="2">
    <source>
        <dbReference type="ARBA" id="ARBA00013161"/>
    </source>
</evidence>